<dbReference type="Gene3D" id="1.10.10.10">
    <property type="entry name" value="Winged helix-like DNA-binding domain superfamily/Winged helix DNA-binding domain"/>
    <property type="match status" value="1"/>
</dbReference>
<dbReference type="AlphaFoldDB" id="A0A1D8S1Y8"/>
<dbReference type="GO" id="GO:0000028">
    <property type="term" value="P:ribosomal small subunit assembly"/>
    <property type="evidence" value="ECO:0007669"/>
    <property type="project" value="TreeGrafter"/>
</dbReference>
<comment type="similarity">
    <text evidence="1">Belongs to the eukaryotic ribosomal protein eS19 family.</text>
</comment>
<dbReference type="Proteomes" id="UP000186165">
    <property type="component" value="Chromosome"/>
</dbReference>
<dbReference type="PANTHER" id="PTHR11710:SF0">
    <property type="entry name" value="40S RIBOSOMAL PROTEIN S19"/>
    <property type="match status" value="1"/>
</dbReference>
<dbReference type="KEGG" id="hhsr:HSR6_0155"/>
<dbReference type="GO" id="GO:0022627">
    <property type="term" value="C:cytosolic small ribosomal subunit"/>
    <property type="evidence" value="ECO:0007669"/>
    <property type="project" value="TreeGrafter"/>
</dbReference>
<dbReference type="InterPro" id="IPR027548">
    <property type="entry name" value="Ribosomal_eS19_archaeal"/>
</dbReference>
<dbReference type="OrthoDB" id="371836at2157"/>
<dbReference type="Pfam" id="PF01090">
    <property type="entry name" value="Ribosomal_S19e"/>
    <property type="match status" value="1"/>
</dbReference>
<dbReference type="InterPro" id="IPR036390">
    <property type="entry name" value="WH_DNA-bd_sf"/>
</dbReference>
<evidence type="ECO:0000313" key="7">
    <source>
        <dbReference type="Proteomes" id="UP000186165"/>
    </source>
</evidence>
<evidence type="ECO:0000313" key="4">
    <source>
        <dbReference type="EMBL" id="AOW79366.1"/>
    </source>
</evidence>
<dbReference type="STRING" id="1873524.HSR6_0155"/>
<dbReference type="RefSeq" id="WP_070364140.1">
    <property type="nucleotide sequence ID" value="NZ_CP016070.1"/>
</dbReference>
<dbReference type="InterPro" id="IPR036388">
    <property type="entry name" value="WH-like_DNA-bd_sf"/>
</dbReference>
<reference evidence="5" key="3">
    <citation type="journal article" date="2017" name="ISME J.">
        <title>Discovery of anaerobic lithoheterotrophic haloarchaea, ubiquitous in hypersaline habitats.</title>
        <authorList>
            <person name="Sorokin D.Y."/>
            <person name="Messina E."/>
            <person name="Smedile F."/>
            <person name="Roman P."/>
            <person name="Damste J.S.S."/>
            <person name="Ciordia S."/>
            <person name="Mena M.C."/>
            <person name="Ferrer M."/>
            <person name="Golyshin P.N."/>
            <person name="Kublanov I.V."/>
            <person name="Samarov N.I."/>
            <person name="Toshchakov S.V."/>
            <person name="La Cono V."/>
            <person name="Yakimov M.M."/>
        </authorList>
    </citation>
    <scope>NUCLEOTIDE SEQUENCE</scope>
    <source>
        <strain evidence="5">HSR6</strain>
    </source>
</reference>
<dbReference type="EMBL" id="CP016804">
    <property type="protein sequence ID" value="APE94628.1"/>
    <property type="molecule type" value="Genomic_DNA"/>
</dbReference>
<evidence type="ECO:0000256" key="2">
    <source>
        <dbReference type="ARBA" id="ARBA00022980"/>
    </source>
</evidence>
<dbReference type="InterPro" id="IPR018277">
    <property type="entry name" value="Ribosomal_eS19_CS"/>
</dbReference>
<dbReference type="GO" id="GO:0003723">
    <property type="term" value="F:RNA binding"/>
    <property type="evidence" value="ECO:0007669"/>
    <property type="project" value="TreeGrafter"/>
</dbReference>
<dbReference type="GO" id="GO:0006412">
    <property type="term" value="P:translation"/>
    <property type="evidence" value="ECO:0007669"/>
    <property type="project" value="InterPro"/>
</dbReference>
<evidence type="ECO:0000313" key="6">
    <source>
        <dbReference type="Proteomes" id="UP000185608"/>
    </source>
</evidence>
<keyword evidence="7" id="KW-1185">Reference proteome</keyword>
<evidence type="ECO:0000313" key="5">
    <source>
        <dbReference type="EMBL" id="APE94628.1"/>
    </source>
</evidence>
<keyword evidence="2 4" id="KW-0689">Ribosomal protein</keyword>
<dbReference type="InterPro" id="IPR001266">
    <property type="entry name" value="Ribosomal_eS19"/>
</dbReference>
<accession>A0A1D8S1Y8</accession>
<dbReference type="NCBIfam" id="NF006811">
    <property type="entry name" value="PRK09333.1"/>
    <property type="match status" value="1"/>
</dbReference>
<sequence length="151" mass="16355">MATLYDAPADELIDALAGELADRIEAPDWADYTKTGANRELPPEQEDFWARRAASLLRKVAMNAPIGVESLSTAYGGTKGGSNRYAVAPSKRSDGSQKVIREILQDLEDEGLLMTREGEGRDITAEGQQLLDETAGAVIESLDDPALERYA</sequence>
<dbReference type="SMART" id="SM01413">
    <property type="entry name" value="Ribosomal_S19e"/>
    <property type="match status" value="1"/>
</dbReference>
<dbReference type="PROSITE" id="PS00628">
    <property type="entry name" value="RIBOSOMAL_S19E"/>
    <property type="match status" value="1"/>
</dbReference>
<dbReference type="PANTHER" id="PTHR11710">
    <property type="entry name" value="40S RIBOSOMAL PROTEIN S19"/>
    <property type="match status" value="1"/>
</dbReference>
<reference evidence="4 6" key="1">
    <citation type="submission" date="2016-06" db="EMBL/GenBank/DDBJ databases">
        <title>Discovery of anaerobic lithoheterotrophic haloarchaeon capable of sulfur respiration by hydrogen and formate.</title>
        <authorList>
            <person name="Sorokin D.Y."/>
            <person name="Kublanov I.V."/>
            <person name="Roman P."/>
            <person name="Sinninghe Damste J.S."/>
            <person name="Golyshin P.N."/>
            <person name="Rojo D."/>
            <person name="Ciordia S."/>
            <person name="Mena Md.C."/>
            <person name="Ferrer M."/>
            <person name="Smedile F."/>
            <person name="Messina E."/>
            <person name="La Cono V."/>
            <person name="Yakimov M.M."/>
        </authorList>
    </citation>
    <scope>NUCLEOTIDE SEQUENCE [LARGE SCALE GENOMIC DNA]</scope>
    <source>
        <strain evidence="4 6">HTSR1</strain>
    </source>
</reference>
<dbReference type="KEGG" id="halh:HTSR_0159"/>
<proteinExistence type="inferred from homology"/>
<organism evidence="4 6">
    <name type="scientific">Halodesulfurarchaeum formicicum</name>
    <dbReference type="NCBI Taxonomy" id="1873524"/>
    <lineage>
        <taxon>Archaea</taxon>
        <taxon>Methanobacteriati</taxon>
        <taxon>Methanobacteriota</taxon>
        <taxon>Stenosarchaea group</taxon>
        <taxon>Halobacteria</taxon>
        <taxon>Halobacteriales</taxon>
        <taxon>Halobacteriaceae</taxon>
        <taxon>Halodesulfurarchaeum</taxon>
    </lineage>
</organism>
<gene>
    <name evidence="4" type="primary">rps19e</name>
    <name evidence="5" type="ORF">HSR6_0155</name>
    <name evidence="4" type="ORF">HTSR_0159</name>
</gene>
<dbReference type="SUPFAM" id="SSF46785">
    <property type="entry name" value="Winged helix' DNA-binding domain"/>
    <property type="match status" value="1"/>
</dbReference>
<dbReference type="GO" id="GO:0003735">
    <property type="term" value="F:structural constituent of ribosome"/>
    <property type="evidence" value="ECO:0007669"/>
    <property type="project" value="InterPro"/>
</dbReference>
<accession>A0A1J1A938</accession>
<dbReference type="GeneID" id="30416680"/>
<reference evidence="7" key="2">
    <citation type="submission" date="2016-08" db="EMBL/GenBank/DDBJ databases">
        <title>Discovery of first anaerobic lithoheterotrophic haloarchae widely represented in hypersaline habitats.</title>
        <authorList>
            <person name="Sorokin D.Y."/>
            <person name="Kublanov I.V."/>
            <person name="Roman P."/>
            <person name="Sinninghe Damste J.S."/>
            <person name="Golyshin P.N."/>
            <person name="Rojo D."/>
            <person name="Ciordia S."/>
            <person name="Mena Md.C."/>
            <person name="Ferrer M."/>
            <person name="Smedile F."/>
            <person name="Messina E."/>
            <person name="La Cono V."/>
            <person name="Yakimov M.M."/>
        </authorList>
    </citation>
    <scope>NUCLEOTIDE SEQUENCE [LARGE SCALE GENOMIC DNA]</scope>
    <source>
        <strain evidence="7">HSR6</strain>
    </source>
</reference>
<dbReference type="EMBL" id="CP016070">
    <property type="protein sequence ID" value="AOW79366.1"/>
    <property type="molecule type" value="Genomic_DNA"/>
</dbReference>
<name>A0A1D8S1Y8_9EURY</name>
<evidence type="ECO:0000256" key="1">
    <source>
        <dbReference type="ARBA" id="ARBA00010014"/>
    </source>
</evidence>
<protein>
    <submittedName>
        <fullName evidence="4">30S ribosomal protein S19e</fullName>
    </submittedName>
</protein>
<keyword evidence="3" id="KW-0687">Ribonucleoprotein</keyword>
<dbReference type="Proteomes" id="UP000185608">
    <property type="component" value="Chromosome"/>
</dbReference>
<evidence type="ECO:0000256" key="3">
    <source>
        <dbReference type="ARBA" id="ARBA00023274"/>
    </source>
</evidence>